<feature type="transmembrane region" description="Helical" evidence="6">
    <location>
        <begin position="17"/>
        <end position="39"/>
    </location>
</feature>
<dbReference type="PROSITE" id="PS50928">
    <property type="entry name" value="ABC_TM1"/>
    <property type="match status" value="1"/>
</dbReference>
<evidence type="ECO:0000256" key="6">
    <source>
        <dbReference type="SAM" id="Phobius"/>
    </source>
</evidence>
<keyword evidence="4 6" id="KW-1133">Transmembrane helix</keyword>
<keyword evidence="2" id="KW-0813">Transport</keyword>
<evidence type="ECO:0000259" key="7">
    <source>
        <dbReference type="PROSITE" id="PS50928"/>
    </source>
</evidence>
<accession>X0SY99</accession>
<evidence type="ECO:0000256" key="2">
    <source>
        <dbReference type="ARBA" id="ARBA00022448"/>
    </source>
</evidence>
<evidence type="ECO:0000256" key="1">
    <source>
        <dbReference type="ARBA" id="ARBA00004141"/>
    </source>
</evidence>
<feature type="domain" description="ABC transmembrane type-1" evidence="7">
    <location>
        <begin position="12"/>
        <end position="195"/>
    </location>
</feature>
<feature type="transmembrane region" description="Helical" evidence="6">
    <location>
        <begin position="173"/>
        <end position="194"/>
    </location>
</feature>
<dbReference type="CDD" id="cd06261">
    <property type="entry name" value="TM_PBP2"/>
    <property type="match status" value="1"/>
</dbReference>
<evidence type="ECO:0000256" key="4">
    <source>
        <dbReference type="ARBA" id="ARBA00022989"/>
    </source>
</evidence>
<keyword evidence="3 6" id="KW-0812">Transmembrane</keyword>
<sequence length="202" mass="21830">MDNDMSTLFKAVGEHLFLAYSALFVAIVIAIPLAVISLYNRYLASILLILSNLAQAIPSFAVVAIVVPLLGIGFKPAIFAIILRIILPLFKNTYTGLKNIDYTYIDSAQGIGLNEREILLYVRFPNAYPAIFAGVKFAAVIANSVAIITSLIGAGGLGEFIYEGLTNLNMSKVLKGAIPAIIIAVLLDIGFTFIENKFTLEK</sequence>
<comment type="subcellular location">
    <subcellularLocation>
        <location evidence="1">Membrane</location>
        <topology evidence="1">Multi-pass membrane protein</topology>
    </subcellularLocation>
</comment>
<dbReference type="Gene3D" id="1.10.3720.10">
    <property type="entry name" value="MetI-like"/>
    <property type="match status" value="1"/>
</dbReference>
<feature type="transmembrane region" description="Helical" evidence="6">
    <location>
        <begin position="130"/>
        <end position="153"/>
    </location>
</feature>
<dbReference type="EMBL" id="BARS01005881">
    <property type="protein sequence ID" value="GAF80096.1"/>
    <property type="molecule type" value="Genomic_DNA"/>
</dbReference>
<dbReference type="Pfam" id="PF00528">
    <property type="entry name" value="BPD_transp_1"/>
    <property type="match status" value="1"/>
</dbReference>
<dbReference type="SUPFAM" id="SSF161098">
    <property type="entry name" value="MetI-like"/>
    <property type="match status" value="1"/>
</dbReference>
<feature type="transmembrane region" description="Helical" evidence="6">
    <location>
        <begin position="46"/>
        <end position="66"/>
    </location>
</feature>
<dbReference type="InterPro" id="IPR000515">
    <property type="entry name" value="MetI-like"/>
</dbReference>
<dbReference type="GO" id="GO:0016020">
    <property type="term" value="C:membrane"/>
    <property type="evidence" value="ECO:0007669"/>
    <property type="project" value="UniProtKB-SubCell"/>
</dbReference>
<evidence type="ECO:0000313" key="8">
    <source>
        <dbReference type="EMBL" id="GAF80096.1"/>
    </source>
</evidence>
<feature type="transmembrane region" description="Helical" evidence="6">
    <location>
        <begin position="72"/>
        <end position="90"/>
    </location>
</feature>
<reference evidence="8" key="1">
    <citation type="journal article" date="2014" name="Front. Microbiol.">
        <title>High frequency of phylogenetically diverse reductive dehalogenase-homologous genes in deep subseafloor sedimentary metagenomes.</title>
        <authorList>
            <person name="Kawai M."/>
            <person name="Futagami T."/>
            <person name="Toyoda A."/>
            <person name="Takaki Y."/>
            <person name="Nishi S."/>
            <person name="Hori S."/>
            <person name="Arai W."/>
            <person name="Tsubouchi T."/>
            <person name="Morono Y."/>
            <person name="Uchiyama I."/>
            <person name="Ito T."/>
            <person name="Fujiyama A."/>
            <person name="Inagaki F."/>
            <person name="Takami H."/>
        </authorList>
    </citation>
    <scope>NUCLEOTIDE SEQUENCE</scope>
    <source>
        <strain evidence="8">Expedition CK06-06</strain>
    </source>
</reference>
<protein>
    <recommendedName>
        <fullName evidence="7">ABC transmembrane type-1 domain-containing protein</fullName>
    </recommendedName>
</protein>
<name>X0SY99_9ZZZZ</name>
<keyword evidence="5 6" id="KW-0472">Membrane</keyword>
<dbReference type="AlphaFoldDB" id="X0SY99"/>
<organism evidence="8">
    <name type="scientific">marine sediment metagenome</name>
    <dbReference type="NCBI Taxonomy" id="412755"/>
    <lineage>
        <taxon>unclassified sequences</taxon>
        <taxon>metagenomes</taxon>
        <taxon>ecological metagenomes</taxon>
    </lineage>
</organism>
<dbReference type="PANTHER" id="PTHR30177:SF4">
    <property type="entry name" value="OSMOPROTECTANT IMPORT PERMEASE PROTEIN OSMW"/>
    <property type="match status" value="1"/>
</dbReference>
<comment type="caution">
    <text evidence="8">The sequence shown here is derived from an EMBL/GenBank/DDBJ whole genome shotgun (WGS) entry which is preliminary data.</text>
</comment>
<evidence type="ECO:0000256" key="3">
    <source>
        <dbReference type="ARBA" id="ARBA00022692"/>
    </source>
</evidence>
<gene>
    <name evidence="8" type="ORF">S01H1_11531</name>
</gene>
<dbReference type="InterPro" id="IPR035906">
    <property type="entry name" value="MetI-like_sf"/>
</dbReference>
<evidence type="ECO:0000256" key="5">
    <source>
        <dbReference type="ARBA" id="ARBA00023136"/>
    </source>
</evidence>
<dbReference type="GO" id="GO:0055085">
    <property type="term" value="P:transmembrane transport"/>
    <property type="evidence" value="ECO:0007669"/>
    <property type="project" value="InterPro"/>
</dbReference>
<proteinExistence type="predicted"/>
<dbReference type="GO" id="GO:0031460">
    <property type="term" value="P:glycine betaine transport"/>
    <property type="evidence" value="ECO:0007669"/>
    <property type="project" value="TreeGrafter"/>
</dbReference>
<dbReference type="InterPro" id="IPR051204">
    <property type="entry name" value="ABC_transp_perm/SBD"/>
</dbReference>
<dbReference type="PANTHER" id="PTHR30177">
    <property type="entry name" value="GLYCINE BETAINE/L-PROLINE TRANSPORT SYSTEM PERMEASE PROTEIN PROW"/>
    <property type="match status" value="1"/>
</dbReference>